<evidence type="ECO:0000256" key="2">
    <source>
        <dbReference type="ARBA" id="ARBA00023125"/>
    </source>
</evidence>
<evidence type="ECO:0000313" key="6">
    <source>
        <dbReference type="Proteomes" id="UP000190834"/>
    </source>
</evidence>
<accession>A0A1T4NWW1</accession>
<dbReference type="RefSeq" id="WP_078925885.1">
    <property type="nucleotide sequence ID" value="NZ_FUXB01000006.1"/>
</dbReference>
<dbReference type="GO" id="GO:0003677">
    <property type="term" value="F:DNA binding"/>
    <property type="evidence" value="ECO:0007669"/>
    <property type="project" value="UniProtKB-KW"/>
</dbReference>
<dbReference type="PRINTS" id="PR00038">
    <property type="entry name" value="HTHLUXR"/>
</dbReference>
<dbReference type="Pfam" id="PF00196">
    <property type="entry name" value="GerE"/>
    <property type="match status" value="1"/>
</dbReference>
<dbReference type="InterPro" id="IPR016032">
    <property type="entry name" value="Sig_transdc_resp-reg_C-effctor"/>
</dbReference>
<organism evidence="5 6">
    <name type="scientific">Vibrio cincinnatiensis DSM 19608</name>
    <dbReference type="NCBI Taxonomy" id="1123491"/>
    <lineage>
        <taxon>Bacteria</taxon>
        <taxon>Pseudomonadati</taxon>
        <taxon>Pseudomonadota</taxon>
        <taxon>Gammaproteobacteria</taxon>
        <taxon>Vibrionales</taxon>
        <taxon>Vibrionaceae</taxon>
        <taxon>Vibrio</taxon>
    </lineage>
</organism>
<evidence type="ECO:0000259" key="4">
    <source>
        <dbReference type="PROSITE" id="PS50043"/>
    </source>
</evidence>
<sequence length="240" mass="27484">MQKILRLIQENQSITTHQHLEQTLLKLNNLIDHEYFLFGLSLQTSLTKSETLITDNYPLSWRQQYDESEFMLIDPIVAYSMNNFLPIQWSQMRAQNPHSRVIFEEARINGLKEGFSIPVHGLRGEFGMLSFATSDAHHYTLNAQAIQTSQLIIPLLSQNINNIAHCHKEAQPKASLTARERQCLSWAAEGKSAWEIAQIINTSERTVKFHLANACKKLGATNRYQAITKAILGHYIHPYL</sequence>
<dbReference type="InterPro" id="IPR036388">
    <property type="entry name" value="WH-like_DNA-bd_sf"/>
</dbReference>
<dbReference type="InterPro" id="IPR005143">
    <property type="entry name" value="TF_LuxR_autoind-bd_dom"/>
</dbReference>
<dbReference type="InterPro" id="IPR000792">
    <property type="entry name" value="Tscrpt_reg_LuxR_C"/>
</dbReference>
<keyword evidence="1" id="KW-0805">Transcription regulation</keyword>
<dbReference type="OrthoDB" id="9774661at2"/>
<keyword evidence="3" id="KW-0804">Transcription</keyword>
<dbReference type="PROSITE" id="PS50043">
    <property type="entry name" value="HTH_LUXR_2"/>
    <property type="match status" value="1"/>
</dbReference>
<evidence type="ECO:0000256" key="3">
    <source>
        <dbReference type="ARBA" id="ARBA00023163"/>
    </source>
</evidence>
<keyword evidence="6" id="KW-1185">Reference proteome</keyword>
<dbReference type="InterPro" id="IPR036693">
    <property type="entry name" value="TF_LuxR_autoind-bd_dom_sf"/>
</dbReference>
<dbReference type="Proteomes" id="UP000190834">
    <property type="component" value="Unassembled WGS sequence"/>
</dbReference>
<dbReference type="STRING" id="1123491.SAMN02745782_01489"/>
<dbReference type="AlphaFoldDB" id="A0A1T4NWW1"/>
<proteinExistence type="predicted"/>
<feature type="domain" description="HTH luxR-type" evidence="4">
    <location>
        <begin position="169"/>
        <end position="234"/>
    </location>
</feature>
<evidence type="ECO:0000313" key="5">
    <source>
        <dbReference type="EMBL" id="SJZ83278.1"/>
    </source>
</evidence>
<reference evidence="6" key="1">
    <citation type="submission" date="2017-02" db="EMBL/GenBank/DDBJ databases">
        <authorList>
            <person name="Varghese N."/>
            <person name="Submissions S."/>
        </authorList>
    </citation>
    <scope>NUCLEOTIDE SEQUENCE [LARGE SCALE GENOMIC DNA]</scope>
    <source>
        <strain evidence="6">DSM 19608</strain>
    </source>
</reference>
<dbReference type="SMART" id="SM00421">
    <property type="entry name" value="HTH_LUXR"/>
    <property type="match status" value="1"/>
</dbReference>
<dbReference type="Gene3D" id="3.30.450.80">
    <property type="entry name" value="Transcription factor LuxR-like, autoinducer-binding domain"/>
    <property type="match status" value="1"/>
</dbReference>
<dbReference type="PANTHER" id="PTHR44688">
    <property type="entry name" value="DNA-BINDING TRANSCRIPTIONAL ACTIVATOR DEVR_DOSR"/>
    <property type="match status" value="1"/>
</dbReference>
<gene>
    <name evidence="5" type="ORF">SAMN02745782_01489</name>
</gene>
<name>A0A1T4NWW1_VIBCI</name>
<dbReference type="GO" id="GO:0006355">
    <property type="term" value="P:regulation of DNA-templated transcription"/>
    <property type="evidence" value="ECO:0007669"/>
    <property type="project" value="InterPro"/>
</dbReference>
<evidence type="ECO:0000256" key="1">
    <source>
        <dbReference type="ARBA" id="ARBA00023015"/>
    </source>
</evidence>
<dbReference type="EMBL" id="FUXB01000006">
    <property type="protein sequence ID" value="SJZ83278.1"/>
    <property type="molecule type" value="Genomic_DNA"/>
</dbReference>
<protein>
    <submittedName>
        <fullName evidence="5">Regulatory protein, luxR family</fullName>
    </submittedName>
</protein>
<dbReference type="CDD" id="cd06170">
    <property type="entry name" value="LuxR_C_like"/>
    <property type="match status" value="1"/>
</dbReference>
<dbReference type="Gene3D" id="1.10.10.10">
    <property type="entry name" value="Winged helix-like DNA-binding domain superfamily/Winged helix DNA-binding domain"/>
    <property type="match status" value="1"/>
</dbReference>
<keyword evidence="2" id="KW-0238">DNA-binding</keyword>
<dbReference type="PANTHER" id="PTHR44688:SF16">
    <property type="entry name" value="DNA-BINDING TRANSCRIPTIONAL ACTIVATOR DEVR_DOSR"/>
    <property type="match status" value="1"/>
</dbReference>
<dbReference type="SUPFAM" id="SSF46894">
    <property type="entry name" value="C-terminal effector domain of the bipartite response regulators"/>
    <property type="match status" value="1"/>
</dbReference>
<dbReference type="GeneID" id="70581733"/>
<dbReference type="Pfam" id="PF03472">
    <property type="entry name" value="Autoind_bind"/>
    <property type="match status" value="1"/>
</dbReference>
<dbReference type="SUPFAM" id="SSF75516">
    <property type="entry name" value="Pheromone-binding domain of LuxR-like quorum-sensing transcription factors"/>
    <property type="match status" value="1"/>
</dbReference>